<protein>
    <submittedName>
        <fullName evidence="6">LysR family transcriptional regulator</fullName>
    </submittedName>
</protein>
<dbReference type="Gene3D" id="1.10.10.10">
    <property type="entry name" value="Winged helix-like DNA-binding domain superfamily/Winged helix DNA-binding domain"/>
    <property type="match status" value="1"/>
</dbReference>
<evidence type="ECO:0000256" key="1">
    <source>
        <dbReference type="ARBA" id="ARBA00009437"/>
    </source>
</evidence>
<dbReference type="Pfam" id="PF03466">
    <property type="entry name" value="LysR_substrate"/>
    <property type="match status" value="1"/>
</dbReference>
<proteinExistence type="inferred from homology"/>
<dbReference type="InterPro" id="IPR058163">
    <property type="entry name" value="LysR-type_TF_proteobact-type"/>
</dbReference>
<dbReference type="InterPro" id="IPR000847">
    <property type="entry name" value="LysR_HTH_N"/>
</dbReference>
<evidence type="ECO:0000256" key="3">
    <source>
        <dbReference type="ARBA" id="ARBA00023125"/>
    </source>
</evidence>
<dbReference type="PROSITE" id="PS50931">
    <property type="entry name" value="HTH_LYSR"/>
    <property type="match status" value="1"/>
</dbReference>
<evidence type="ECO:0000313" key="7">
    <source>
        <dbReference type="Proteomes" id="UP000293154"/>
    </source>
</evidence>
<keyword evidence="7" id="KW-1185">Reference proteome</keyword>
<dbReference type="Proteomes" id="UP000293154">
    <property type="component" value="Chromosome"/>
</dbReference>
<keyword evidence="2" id="KW-0805">Transcription regulation</keyword>
<dbReference type="AlphaFoldDB" id="A0A411WP22"/>
<organism evidence="6 7">
    <name type="scientific">Limnobaculum zhutongyuii</name>
    <dbReference type="NCBI Taxonomy" id="2498113"/>
    <lineage>
        <taxon>Bacteria</taxon>
        <taxon>Pseudomonadati</taxon>
        <taxon>Pseudomonadota</taxon>
        <taxon>Gammaproteobacteria</taxon>
        <taxon>Enterobacterales</taxon>
        <taxon>Budviciaceae</taxon>
        <taxon>Limnobaculum</taxon>
    </lineage>
</organism>
<dbReference type="Gene3D" id="3.40.190.290">
    <property type="match status" value="1"/>
</dbReference>
<dbReference type="KEGG" id="prag:EKN56_17165"/>
<keyword evidence="3" id="KW-0238">DNA-binding</keyword>
<evidence type="ECO:0000313" key="6">
    <source>
        <dbReference type="EMBL" id="QBH97971.1"/>
    </source>
</evidence>
<dbReference type="PANTHER" id="PTHR30537">
    <property type="entry name" value="HTH-TYPE TRANSCRIPTIONAL REGULATOR"/>
    <property type="match status" value="1"/>
</dbReference>
<dbReference type="FunFam" id="1.10.10.10:FF:000001">
    <property type="entry name" value="LysR family transcriptional regulator"/>
    <property type="match status" value="1"/>
</dbReference>
<gene>
    <name evidence="6" type="ORF">EKN56_17165</name>
</gene>
<keyword evidence="4" id="KW-0804">Transcription</keyword>
<dbReference type="InterPro" id="IPR036390">
    <property type="entry name" value="WH_DNA-bd_sf"/>
</dbReference>
<reference evidence="6 7" key="1">
    <citation type="submission" date="2019-03" db="EMBL/GenBank/DDBJ databases">
        <title>Pragia sp. nov. isolated from the gut tract of Carduelis flavirostris.</title>
        <authorList>
            <person name="Ge Y."/>
        </authorList>
    </citation>
    <scope>NUCLEOTIDE SEQUENCE [LARGE SCALE GENOMIC DNA]</scope>
    <source>
        <strain evidence="6 7">CF-458</strain>
    </source>
</reference>
<dbReference type="GO" id="GO:0043565">
    <property type="term" value="F:sequence-specific DNA binding"/>
    <property type="evidence" value="ECO:0007669"/>
    <property type="project" value="TreeGrafter"/>
</dbReference>
<dbReference type="InterPro" id="IPR036388">
    <property type="entry name" value="WH-like_DNA-bd_sf"/>
</dbReference>
<dbReference type="SUPFAM" id="SSF53850">
    <property type="entry name" value="Periplasmic binding protein-like II"/>
    <property type="match status" value="1"/>
</dbReference>
<dbReference type="GO" id="GO:0006351">
    <property type="term" value="P:DNA-templated transcription"/>
    <property type="evidence" value="ECO:0007669"/>
    <property type="project" value="TreeGrafter"/>
</dbReference>
<evidence type="ECO:0000256" key="4">
    <source>
        <dbReference type="ARBA" id="ARBA00023163"/>
    </source>
</evidence>
<name>A0A411WP22_9GAMM</name>
<feature type="domain" description="HTH lysR-type" evidence="5">
    <location>
        <begin position="1"/>
        <end position="60"/>
    </location>
</feature>
<dbReference type="SUPFAM" id="SSF46785">
    <property type="entry name" value="Winged helix' DNA-binding domain"/>
    <property type="match status" value="1"/>
</dbReference>
<dbReference type="PANTHER" id="PTHR30537:SF31">
    <property type="entry name" value="TRANSCRIPTIONAL REGULATOR, LYSR FAMILY"/>
    <property type="match status" value="1"/>
</dbReference>
<dbReference type="Pfam" id="PF00126">
    <property type="entry name" value="HTH_1"/>
    <property type="match status" value="1"/>
</dbReference>
<dbReference type="GO" id="GO:0003700">
    <property type="term" value="F:DNA-binding transcription factor activity"/>
    <property type="evidence" value="ECO:0007669"/>
    <property type="project" value="InterPro"/>
</dbReference>
<sequence>MSQDLNDMAYFAAVVQHHGFTAAGKALGVSKSLISRRVAELEARLGVRLLQRSSRKLQITDIGQKYAEQCVKMLEQAEVAQQIINDISGQPKGRLRISAPVMMSEVLIGPLVQDFLAQYHEVQIDLLAINRDVDILDEGIDIAFQAKPLPLADSNLHMKSLGNQRDWLVASPDFVAQYGNQLTLEGLSRLPTLSRSRMSHWILEHEQQQRVRIDIQPRLSANNLNVLVQAAAKGLGVTLIPEYDCYKAIDDGRLIQVLPQWRSPSTHVHAIFASSKGLSLVCRTFLDYMTEQLRPRFN</sequence>
<dbReference type="OrthoDB" id="5671700at2"/>
<dbReference type="InterPro" id="IPR005119">
    <property type="entry name" value="LysR_subst-bd"/>
</dbReference>
<comment type="similarity">
    <text evidence="1">Belongs to the LysR transcriptional regulatory family.</text>
</comment>
<dbReference type="EMBL" id="CP034752">
    <property type="protein sequence ID" value="QBH97971.1"/>
    <property type="molecule type" value="Genomic_DNA"/>
</dbReference>
<evidence type="ECO:0000256" key="2">
    <source>
        <dbReference type="ARBA" id="ARBA00023015"/>
    </source>
</evidence>
<dbReference type="RefSeq" id="WP_130592926.1">
    <property type="nucleotide sequence ID" value="NZ_CP034752.1"/>
</dbReference>
<accession>A0A411WP22</accession>
<evidence type="ECO:0000259" key="5">
    <source>
        <dbReference type="PROSITE" id="PS50931"/>
    </source>
</evidence>